<geneLocation type="plasmid" evidence="2 3">
    <name>punmamed1</name>
</geneLocation>
<feature type="compositionally biased region" description="Basic and acidic residues" evidence="1">
    <location>
        <begin position="133"/>
        <end position="148"/>
    </location>
</feature>
<evidence type="ECO:0008006" key="4">
    <source>
        <dbReference type="Google" id="ProtNLM"/>
    </source>
</evidence>
<dbReference type="EMBL" id="CP134214">
    <property type="protein sequence ID" value="WND24087.1"/>
    <property type="molecule type" value="Genomic_DNA"/>
</dbReference>
<evidence type="ECO:0000313" key="3">
    <source>
        <dbReference type="Proteomes" id="UP001249394"/>
    </source>
</evidence>
<dbReference type="Proteomes" id="UP001249394">
    <property type="component" value="Plasmid punmamed1"/>
</dbReference>
<sequence length="155" mass="16801">MAALEDTLDDLDGFAWIPGVQHFFQFMQEARQAAATGRLSLDATQTLLSLLGNPNGPDLPQALADLAQDLTNPDTNTALNGLDPDTVKEVQLLGELHAHDTADYTPRDHTNEACARISEAAQHAGGRCQAVTDDERKELSKKVADANKKSINRPR</sequence>
<accession>A0ABY9UP77</accession>
<evidence type="ECO:0000256" key="1">
    <source>
        <dbReference type="SAM" id="MobiDB-lite"/>
    </source>
</evidence>
<name>A0ABY9UP77_STRVL</name>
<proteinExistence type="predicted"/>
<gene>
    <name evidence="2" type="ORF">RI060_42980</name>
</gene>
<keyword evidence="3" id="KW-1185">Reference proteome</keyword>
<feature type="region of interest" description="Disordered" evidence="1">
    <location>
        <begin position="125"/>
        <end position="155"/>
    </location>
</feature>
<evidence type="ECO:0000313" key="2">
    <source>
        <dbReference type="EMBL" id="WND24087.1"/>
    </source>
</evidence>
<keyword evidence="2" id="KW-0614">Plasmid</keyword>
<protein>
    <recommendedName>
        <fullName evidence="4">DUF222 domain-containing protein</fullName>
    </recommendedName>
</protein>
<reference evidence="2 3" key="1">
    <citation type="submission" date="2023-09" db="EMBL/GenBank/DDBJ databases">
        <title>The genome sequence of Streptomyces anthocyanicus.</title>
        <authorList>
            <person name="Mo P."/>
        </authorList>
    </citation>
    <scope>NUCLEOTIDE SEQUENCE [LARGE SCALE GENOMIC DNA]</scope>
    <source>
        <strain evidence="2 3">JCM 4387</strain>
        <plasmid evidence="2 3">punmamed1</plasmid>
    </source>
</reference>
<organism evidence="2 3">
    <name type="scientific">Streptomyces violaceus</name>
    <name type="common">Streptomyces venezuelae</name>
    <dbReference type="NCBI Taxonomy" id="1936"/>
    <lineage>
        <taxon>Bacteria</taxon>
        <taxon>Bacillati</taxon>
        <taxon>Actinomycetota</taxon>
        <taxon>Actinomycetes</taxon>
        <taxon>Kitasatosporales</taxon>
        <taxon>Streptomycetaceae</taxon>
        <taxon>Streptomyces</taxon>
    </lineage>
</organism>